<dbReference type="PANTHER" id="PTHR43537">
    <property type="entry name" value="TRANSCRIPTIONAL REGULATOR, GNTR FAMILY"/>
    <property type="match status" value="1"/>
</dbReference>
<dbReference type="GO" id="GO:0003677">
    <property type="term" value="F:DNA binding"/>
    <property type="evidence" value="ECO:0007669"/>
    <property type="project" value="UniProtKB-KW"/>
</dbReference>
<evidence type="ECO:0000256" key="5">
    <source>
        <dbReference type="ARBA" id="ARBA00037357"/>
    </source>
</evidence>
<protein>
    <recommendedName>
        <fullName evidence="6">Pyruvate dehydrogenase complex repressor</fullName>
    </recommendedName>
</protein>
<keyword evidence="4" id="KW-0804">Transcription</keyword>
<evidence type="ECO:0000256" key="2">
    <source>
        <dbReference type="ARBA" id="ARBA00023015"/>
    </source>
</evidence>
<gene>
    <name evidence="8" type="ORF">AWB65_01414</name>
</gene>
<dbReference type="PROSITE" id="PS50949">
    <property type="entry name" value="HTH_GNTR"/>
    <property type="match status" value="1"/>
</dbReference>
<dbReference type="InterPro" id="IPR011711">
    <property type="entry name" value="GntR_C"/>
</dbReference>
<dbReference type="InterPro" id="IPR000524">
    <property type="entry name" value="Tscrpt_reg_HTH_GntR"/>
</dbReference>
<keyword evidence="3" id="KW-0238">DNA-binding</keyword>
<dbReference type="EMBL" id="FCNW02000004">
    <property type="protein sequence ID" value="SAL24992.1"/>
    <property type="molecule type" value="Genomic_DNA"/>
</dbReference>
<dbReference type="CDD" id="cd07377">
    <property type="entry name" value="WHTH_GntR"/>
    <property type="match status" value="1"/>
</dbReference>
<evidence type="ECO:0000256" key="3">
    <source>
        <dbReference type="ARBA" id="ARBA00023125"/>
    </source>
</evidence>
<accession>A0A158FYW8</accession>
<dbReference type="InterPro" id="IPR008920">
    <property type="entry name" value="TF_FadR/GntR_C"/>
</dbReference>
<dbReference type="PANTHER" id="PTHR43537:SF34">
    <property type="entry name" value="PYRUVATE DEHYDROGENASE COMPLEX REPRESSOR"/>
    <property type="match status" value="1"/>
</dbReference>
<dbReference type="STRING" id="326474.AWB65_01414"/>
<name>A0A158FYW8_9BURK</name>
<organism evidence="8 9">
    <name type="scientific">Caballeronia humi</name>
    <dbReference type="NCBI Taxonomy" id="326474"/>
    <lineage>
        <taxon>Bacteria</taxon>
        <taxon>Pseudomonadati</taxon>
        <taxon>Pseudomonadota</taxon>
        <taxon>Betaproteobacteria</taxon>
        <taxon>Burkholderiales</taxon>
        <taxon>Burkholderiaceae</taxon>
        <taxon>Caballeronia</taxon>
    </lineage>
</organism>
<evidence type="ECO:0000256" key="1">
    <source>
        <dbReference type="ARBA" id="ARBA00022491"/>
    </source>
</evidence>
<keyword evidence="9" id="KW-1185">Reference proteome</keyword>
<dbReference type="Pfam" id="PF00392">
    <property type="entry name" value="GntR"/>
    <property type="match status" value="1"/>
</dbReference>
<evidence type="ECO:0000259" key="7">
    <source>
        <dbReference type="PROSITE" id="PS50949"/>
    </source>
</evidence>
<dbReference type="Pfam" id="PF07729">
    <property type="entry name" value="FCD"/>
    <property type="match status" value="1"/>
</dbReference>
<dbReference type="SUPFAM" id="SSF48008">
    <property type="entry name" value="GntR ligand-binding domain-like"/>
    <property type="match status" value="1"/>
</dbReference>
<dbReference type="SMART" id="SM00345">
    <property type="entry name" value="HTH_GNTR"/>
    <property type="match status" value="1"/>
</dbReference>
<evidence type="ECO:0000256" key="6">
    <source>
        <dbReference type="ARBA" id="ARBA00039592"/>
    </source>
</evidence>
<comment type="function">
    <text evidence="5">Transcriptional repressor for the pyruvate dehydrogenase complex genes aceEF and lpd.</text>
</comment>
<keyword evidence="1" id="KW-0678">Repressor</keyword>
<comment type="caution">
    <text evidence="8">The sequence shown here is derived from an EMBL/GenBank/DDBJ whole genome shotgun (WGS) entry which is preliminary data.</text>
</comment>
<keyword evidence="2" id="KW-0805">Transcription regulation</keyword>
<dbReference type="OrthoDB" id="1040417at2"/>
<dbReference type="SUPFAM" id="SSF46785">
    <property type="entry name" value="Winged helix' DNA-binding domain"/>
    <property type="match status" value="1"/>
</dbReference>
<feature type="domain" description="HTH gntR-type" evidence="7">
    <location>
        <begin position="9"/>
        <end position="77"/>
    </location>
</feature>
<dbReference type="Proteomes" id="UP000054977">
    <property type="component" value="Unassembled WGS sequence"/>
</dbReference>
<dbReference type="Gene3D" id="1.10.10.10">
    <property type="entry name" value="Winged helix-like DNA-binding domain superfamily/Winged helix DNA-binding domain"/>
    <property type="match status" value="1"/>
</dbReference>
<dbReference type="RefSeq" id="WP_087666450.1">
    <property type="nucleotide sequence ID" value="NZ_FCNW02000004.1"/>
</dbReference>
<evidence type="ECO:0000313" key="9">
    <source>
        <dbReference type="Proteomes" id="UP000054977"/>
    </source>
</evidence>
<dbReference type="AlphaFoldDB" id="A0A158FYW8"/>
<sequence>MFSPVLPARTLTADVASQIEKMIREGHLAAGAKLPPEHELIESLSVSRTVLREAVAALRAQGLLTSRRGAGVFVAELPPQRPFHIRPEDLAALPRALDLLEFRAGIEVECAGLAAQRRTDDQAKSISAARAAMSAELKAGRPGVEADAAFHMSIAQASNNPYFPDFLNYLSNVAMLPRTQLHGNDESEDRAYAKLVDKVHVAIEKAIIAGDATAARENMRTHFLVAAQRYRGGNEK</sequence>
<dbReference type="GO" id="GO:0003700">
    <property type="term" value="F:DNA-binding transcription factor activity"/>
    <property type="evidence" value="ECO:0007669"/>
    <property type="project" value="InterPro"/>
</dbReference>
<dbReference type="InterPro" id="IPR036390">
    <property type="entry name" value="WH_DNA-bd_sf"/>
</dbReference>
<dbReference type="PRINTS" id="PR00035">
    <property type="entry name" value="HTHGNTR"/>
</dbReference>
<dbReference type="SMART" id="SM00895">
    <property type="entry name" value="FCD"/>
    <property type="match status" value="1"/>
</dbReference>
<evidence type="ECO:0000256" key="4">
    <source>
        <dbReference type="ARBA" id="ARBA00023163"/>
    </source>
</evidence>
<dbReference type="Gene3D" id="1.20.120.530">
    <property type="entry name" value="GntR ligand-binding domain-like"/>
    <property type="match status" value="1"/>
</dbReference>
<evidence type="ECO:0000313" key="8">
    <source>
        <dbReference type="EMBL" id="SAL24992.1"/>
    </source>
</evidence>
<reference evidence="8" key="1">
    <citation type="submission" date="2016-01" db="EMBL/GenBank/DDBJ databases">
        <authorList>
            <person name="Peeters C."/>
        </authorList>
    </citation>
    <scope>NUCLEOTIDE SEQUENCE [LARGE SCALE GENOMIC DNA]</scope>
    <source>
        <strain evidence="8">LMG 22934</strain>
    </source>
</reference>
<dbReference type="InterPro" id="IPR036388">
    <property type="entry name" value="WH-like_DNA-bd_sf"/>
</dbReference>
<proteinExistence type="predicted"/>